<evidence type="ECO:0000256" key="5">
    <source>
        <dbReference type="ARBA" id="ARBA00023136"/>
    </source>
</evidence>
<keyword evidence="6" id="KW-0479">Metal-binding</keyword>
<evidence type="ECO:0000256" key="1">
    <source>
        <dbReference type="ARBA" id="ARBA00004127"/>
    </source>
</evidence>
<dbReference type="GO" id="GO:0140911">
    <property type="term" value="F:pore-forming activity"/>
    <property type="evidence" value="ECO:0007669"/>
    <property type="project" value="InterPro"/>
</dbReference>
<feature type="transmembrane region" description="Helical" evidence="7">
    <location>
        <begin position="108"/>
        <end position="126"/>
    </location>
</feature>
<dbReference type="Proteomes" id="UP000051155">
    <property type="component" value="Unassembled WGS sequence"/>
</dbReference>
<feature type="binding site" evidence="6">
    <location>
        <position position="67"/>
    </location>
    <ligand>
        <name>Zn(2+)</name>
        <dbReference type="ChEBI" id="CHEBI:29105"/>
    </ligand>
</feature>
<feature type="transmembrane region" description="Helical" evidence="7">
    <location>
        <begin position="84"/>
        <end position="102"/>
    </location>
</feature>
<organism evidence="8 9">
    <name type="scientific">Liquorilactobacillus uvarum DSM 19971</name>
    <dbReference type="NCBI Taxonomy" id="1423812"/>
    <lineage>
        <taxon>Bacteria</taxon>
        <taxon>Bacillati</taxon>
        <taxon>Bacillota</taxon>
        <taxon>Bacilli</taxon>
        <taxon>Lactobacillales</taxon>
        <taxon>Lactobacillaceae</taxon>
        <taxon>Liquorilactobacillus</taxon>
    </lineage>
</organism>
<keyword evidence="5 7" id="KW-0472">Membrane</keyword>
<dbReference type="NCBIfam" id="TIGR01065">
    <property type="entry name" value="hlyIII"/>
    <property type="match status" value="1"/>
</dbReference>
<dbReference type="EMBL" id="AZEG01000013">
    <property type="protein sequence ID" value="KRL37298.1"/>
    <property type="molecule type" value="Genomic_DNA"/>
</dbReference>
<sequence length="211" mass="23606">MILDKKERLINEIWSGITHGIGLLLSIVALVLLIVKAAGSTELLYLVAFVIYGISLMVLYAASMFFHCLYFTRAQKVFRVLDHCSIFMLIAGTYTPYCLLAIGGVKGILLLSLIWFLTIAGILYHILSKGRQQKIETIIYVVMGWLCLLGIKNLFAALGWGGFILLLIGGIMFTLGALIYSIKGVKYAHVYWHLFVILGSAAMFFSIYFYI</sequence>
<dbReference type="GO" id="GO:0016020">
    <property type="term" value="C:membrane"/>
    <property type="evidence" value="ECO:0007669"/>
    <property type="project" value="InterPro"/>
</dbReference>
<comment type="subcellular location">
    <subcellularLocation>
        <location evidence="1">Endomembrane system</location>
        <topology evidence="1">Multi-pass membrane protein</topology>
    </subcellularLocation>
</comment>
<comment type="caution">
    <text evidence="8">The sequence shown here is derived from an EMBL/GenBank/DDBJ whole genome shotgun (WGS) entry which is preliminary data.</text>
</comment>
<dbReference type="PANTHER" id="PTHR20855:SF129">
    <property type="entry name" value="HEMOLYSIN-3 HOMOLOG"/>
    <property type="match status" value="1"/>
</dbReference>
<keyword evidence="3 7" id="KW-0812">Transmembrane</keyword>
<proteinExistence type="inferred from homology"/>
<keyword evidence="6" id="KW-0862">Zinc</keyword>
<dbReference type="PATRIC" id="fig|1423812.3.peg.509"/>
<dbReference type="RefSeq" id="WP_057737268.1">
    <property type="nucleotide sequence ID" value="NZ_AZEG01000013.1"/>
</dbReference>
<dbReference type="OrthoDB" id="9813689at2"/>
<reference evidence="8 9" key="1">
    <citation type="journal article" date="2015" name="Genome Announc.">
        <title>Expanding the biotechnology potential of lactobacilli through comparative genomics of 213 strains and associated genera.</title>
        <authorList>
            <person name="Sun Z."/>
            <person name="Harris H.M."/>
            <person name="McCann A."/>
            <person name="Guo C."/>
            <person name="Argimon S."/>
            <person name="Zhang W."/>
            <person name="Yang X."/>
            <person name="Jeffery I.B."/>
            <person name="Cooney J.C."/>
            <person name="Kagawa T.F."/>
            <person name="Liu W."/>
            <person name="Song Y."/>
            <person name="Salvetti E."/>
            <person name="Wrobel A."/>
            <person name="Rasinkangas P."/>
            <person name="Parkhill J."/>
            <person name="Rea M.C."/>
            <person name="O'Sullivan O."/>
            <person name="Ritari J."/>
            <person name="Douillard F.P."/>
            <person name="Paul Ross R."/>
            <person name="Yang R."/>
            <person name="Briner A.E."/>
            <person name="Felis G.E."/>
            <person name="de Vos W.M."/>
            <person name="Barrangou R."/>
            <person name="Klaenhammer T.R."/>
            <person name="Caufield P.W."/>
            <person name="Cui Y."/>
            <person name="Zhang H."/>
            <person name="O'Toole P.W."/>
        </authorList>
    </citation>
    <scope>NUCLEOTIDE SEQUENCE [LARGE SCALE GENOMIC DNA]</scope>
    <source>
        <strain evidence="8 9">DSM 19971</strain>
    </source>
</reference>
<dbReference type="InterPro" id="IPR004254">
    <property type="entry name" value="AdipoR/HlyIII-related"/>
</dbReference>
<dbReference type="AlphaFoldDB" id="A0A0R1Q529"/>
<evidence type="ECO:0000256" key="6">
    <source>
        <dbReference type="PIRSR" id="PIRSR604254-1"/>
    </source>
</evidence>
<evidence type="ECO:0000256" key="4">
    <source>
        <dbReference type="ARBA" id="ARBA00022989"/>
    </source>
</evidence>
<feature type="transmembrane region" description="Helical" evidence="7">
    <location>
        <begin position="189"/>
        <end position="210"/>
    </location>
</feature>
<feature type="transmembrane region" description="Helical" evidence="7">
    <location>
        <begin position="163"/>
        <end position="182"/>
    </location>
</feature>
<feature type="transmembrane region" description="Helical" evidence="7">
    <location>
        <begin position="21"/>
        <end position="39"/>
    </location>
</feature>
<comment type="similarity">
    <text evidence="2">Belongs to the UPF0073 (Hly-III) family.</text>
</comment>
<protein>
    <recommendedName>
        <fullName evidence="10">Hemolysin III</fullName>
    </recommendedName>
</protein>
<evidence type="ECO:0000256" key="3">
    <source>
        <dbReference type="ARBA" id="ARBA00022692"/>
    </source>
</evidence>
<dbReference type="GO" id="GO:0046872">
    <property type="term" value="F:metal ion binding"/>
    <property type="evidence" value="ECO:0007669"/>
    <property type="project" value="UniProtKB-KW"/>
</dbReference>
<feature type="transmembrane region" description="Helical" evidence="7">
    <location>
        <begin position="138"/>
        <end position="157"/>
    </location>
</feature>
<dbReference type="PANTHER" id="PTHR20855">
    <property type="entry name" value="ADIPOR/PROGESTIN RECEPTOR-RELATED"/>
    <property type="match status" value="1"/>
</dbReference>
<evidence type="ECO:0000256" key="2">
    <source>
        <dbReference type="ARBA" id="ARBA00008488"/>
    </source>
</evidence>
<keyword evidence="9" id="KW-1185">Reference proteome</keyword>
<gene>
    <name evidence="8" type="ORF">FD20_GL000479</name>
</gene>
<feature type="binding site" evidence="6">
    <location>
        <position position="189"/>
    </location>
    <ligand>
        <name>Zn(2+)</name>
        <dbReference type="ChEBI" id="CHEBI:29105"/>
    </ligand>
</feature>
<evidence type="ECO:0000313" key="9">
    <source>
        <dbReference type="Proteomes" id="UP000051155"/>
    </source>
</evidence>
<evidence type="ECO:0000313" key="8">
    <source>
        <dbReference type="EMBL" id="KRL37298.1"/>
    </source>
</evidence>
<dbReference type="Pfam" id="PF03006">
    <property type="entry name" value="HlyIII"/>
    <property type="match status" value="1"/>
</dbReference>
<accession>A0A0R1Q529</accession>
<dbReference type="STRING" id="1423812.FD20_GL000479"/>
<dbReference type="GO" id="GO:0012505">
    <property type="term" value="C:endomembrane system"/>
    <property type="evidence" value="ECO:0007669"/>
    <property type="project" value="UniProtKB-SubCell"/>
</dbReference>
<keyword evidence="4 7" id="KW-1133">Transmembrane helix</keyword>
<name>A0A0R1Q529_9LACO</name>
<dbReference type="InterPro" id="IPR005744">
    <property type="entry name" value="Hy-lIII"/>
</dbReference>
<evidence type="ECO:0008006" key="10">
    <source>
        <dbReference type="Google" id="ProtNLM"/>
    </source>
</evidence>
<evidence type="ECO:0000256" key="7">
    <source>
        <dbReference type="SAM" id="Phobius"/>
    </source>
</evidence>
<feature type="binding site" evidence="6">
    <location>
        <position position="193"/>
    </location>
    <ligand>
        <name>Zn(2+)</name>
        <dbReference type="ChEBI" id="CHEBI:29105"/>
    </ligand>
</feature>
<feature type="transmembrane region" description="Helical" evidence="7">
    <location>
        <begin position="45"/>
        <end position="72"/>
    </location>
</feature>